<dbReference type="InterPro" id="IPR019734">
    <property type="entry name" value="TPR_rpt"/>
</dbReference>
<evidence type="ECO:0000256" key="1">
    <source>
        <dbReference type="ARBA" id="ARBA00006995"/>
    </source>
</evidence>
<protein>
    <recommendedName>
        <fullName evidence="2">Tetratricopeptide repeat protein 36</fullName>
    </recommendedName>
</protein>
<feature type="compositionally biased region" description="Polar residues" evidence="6">
    <location>
        <begin position="94"/>
        <end position="103"/>
    </location>
</feature>
<dbReference type="PANTHER" id="PTHR21405:SF0">
    <property type="entry name" value="TETRATRICOPEPTIDE REPEAT PROTEIN 36"/>
    <property type="match status" value="1"/>
</dbReference>
<dbReference type="InterPro" id="IPR013105">
    <property type="entry name" value="TPR_2"/>
</dbReference>
<accession>A0ABM1CM17</accession>
<dbReference type="SMART" id="SM00028">
    <property type="entry name" value="TPR"/>
    <property type="match status" value="3"/>
</dbReference>
<dbReference type="SUPFAM" id="SSF48452">
    <property type="entry name" value="TPR-like"/>
    <property type="match status" value="1"/>
</dbReference>
<reference evidence="8" key="1">
    <citation type="submission" date="2025-08" db="UniProtKB">
        <authorList>
            <consortium name="RefSeq"/>
        </authorList>
    </citation>
    <scope>IDENTIFICATION</scope>
</reference>
<feature type="compositionally biased region" description="Pro residues" evidence="6">
    <location>
        <begin position="110"/>
        <end position="120"/>
    </location>
</feature>
<evidence type="ECO:0000256" key="3">
    <source>
        <dbReference type="ARBA" id="ARBA00022737"/>
    </source>
</evidence>
<keyword evidence="7" id="KW-1185">Reference proteome</keyword>
<gene>
    <name evidence="8" type="primary">LOC106801384</name>
</gene>
<dbReference type="Pfam" id="PF07719">
    <property type="entry name" value="TPR_2"/>
    <property type="match status" value="1"/>
</dbReference>
<dbReference type="Proteomes" id="UP000694910">
    <property type="component" value="Unplaced"/>
</dbReference>
<feature type="repeat" description="TPR" evidence="5">
    <location>
        <begin position="216"/>
        <end position="249"/>
    </location>
</feature>
<feature type="region of interest" description="Disordered" evidence="6">
    <location>
        <begin position="85"/>
        <end position="124"/>
    </location>
</feature>
<dbReference type="Gene3D" id="1.25.40.10">
    <property type="entry name" value="Tetratricopeptide repeat domain"/>
    <property type="match status" value="1"/>
</dbReference>
<feature type="compositionally biased region" description="Basic and acidic residues" evidence="6">
    <location>
        <begin position="323"/>
        <end position="334"/>
    </location>
</feature>
<evidence type="ECO:0000256" key="4">
    <source>
        <dbReference type="ARBA" id="ARBA00022803"/>
    </source>
</evidence>
<keyword evidence="4 5" id="KW-0802">TPR repeat</keyword>
<feature type="repeat" description="TPR" evidence="5">
    <location>
        <begin position="182"/>
        <end position="215"/>
    </location>
</feature>
<dbReference type="InterPro" id="IPR038906">
    <property type="entry name" value="TTC36"/>
</dbReference>
<sequence>MGGQAVALKDFLPIYEYNKMKAFQGEPGPSLAPLHLKAEIGFIYSVSPRTEVGVGRQLRNIYKGSAKPGSLTPGQRGLSLHYSQRMEDTPPQGGWSSNRTASRSAGCEAQPPPLLPPSDPESPFRILELSTMGTPNDQAVLQAIFNPDTPFGDVVGLDLGEEAQKEEADEDGVFPRAQLEQSKALELQGVMAAEAGDLSTALERFGQAINLLPERASAYNNRAQALRLQGDVAGALEDLERALELSRGRGRAARQGFVQRGLLARLQGRDDDARRDFERAARLGSPFARRQLVLLNPYAALCNRMLADMMAQLRGPAPGAEPARGRREGGAANQ</sequence>
<dbReference type="PANTHER" id="PTHR21405">
    <property type="entry name" value="CDNA SEQUENCE BC021608"/>
    <property type="match status" value="1"/>
</dbReference>
<comment type="similarity">
    <text evidence="1">Belongs to the TTC36 family.</text>
</comment>
<dbReference type="GeneID" id="106801384"/>
<evidence type="ECO:0000313" key="7">
    <source>
        <dbReference type="Proteomes" id="UP000694910"/>
    </source>
</evidence>
<organism evidence="7 8">
    <name type="scientific">Ceratotherium simum simum</name>
    <name type="common">Southern white rhinoceros</name>
    <dbReference type="NCBI Taxonomy" id="73337"/>
    <lineage>
        <taxon>Eukaryota</taxon>
        <taxon>Metazoa</taxon>
        <taxon>Chordata</taxon>
        <taxon>Craniata</taxon>
        <taxon>Vertebrata</taxon>
        <taxon>Euteleostomi</taxon>
        <taxon>Mammalia</taxon>
        <taxon>Eutheria</taxon>
        <taxon>Laurasiatheria</taxon>
        <taxon>Perissodactyla</taxon>
        <taxon>Rhinocerotidae</taxon>
        <taxon>Ceratotherium</taxon>
    </lineage>
</organism>
<feature type="region of interest" description="Disordered" evidence="6">
    <location>
        <begin position="315"/>
        <end position="334"/>
    </location>
</feature>
<name>A0ABM1CM17_CERSS</name>
<dbReference type="RefSeq" id="XP_014640598.1">
    <property type="nucleotide sequence ID" value="XM_014785112.1"/>
</dbReference>
<evidence type="ECO:0000256" key="2">
    <source>
        <dbReference type="ARBA" id="ARBA00019994"/>
    </source>
</evidence>
<evidence type="ECO:0000256" key="5">
    <source>
        <dbReference type="PROSITE-ProRule" id="PRU00339"/>
    </source>
</evidence>
<keyword evidence="3" id="KW-0677">Repeat</keyword>
<dbReference type="InterPro" id="IPR011990">
    <property type="entry name" value="TPR-like_helical_dom_sf"/>
</dbReference>
<proteinExistence type="inferred from homology"/>
<evidence type="ECO:0000313" key="8">
    <source>
        <dbReference type="RefSeq" id="XP_014640598.1"/>
    </source>
</evidence>
<evidence type="ECO:0000256" key="6">
    <source>
        <dbReference type="SAM" id="MobiDB-lite"/>
    </source>
</evidence>
<dbReference type="PROSITE" id="PS50005">
    <property type="entry name" value="TPR"/>
    <property type="match status" value="2"/>
</dbReference>